<dbReference type="InterPro" id="IPR002136">
    <property type="entry name" value="Ribosomal_uL4"/>
</dbReference>
<dbReference type="PANTHER" id="PTHR10746">
    <property type="entry name" value="50S RIBOSOMAL PROTEIN L4"/>
    <property type="match status" value="1"/>
</dbReference>
<dbReference type="PANTHER" id="PTHR10746:SF6">
    <property type="entry name" value="LARGE RIBOSOMAL SUBUNIT PROTEIN UL4M"/>
    <property type="match status" value="1"/>
</dbReference>
<reference evidence="8 9" key="1">
    <citation type="submission" date="2023-02" db="EMBL/GenBank/DDBJ databases">
        <title>Novel Oscillospiraceae bacterial genomes.</title>
        <authorList>
            <person name="Srinivasan S."/>
            <person name="Austin M.N."/>
            <person name="Fiedler T.L."/>
            <person name="Strenk S.M."/>
            <person name="Agnew K.J."/>
            <person name="Nagana Gowda G.A."/>
            <person name="Raftery D."/>
            <person name="Beamer M.A."/>
            <person name="Achilles S.L."/>
            <person name="Wiesenfeld H.C."/>
            <person name="Fredricks D.N."/>
            <person name="Hillier S.L."/>
        </authorList>
    </citation>
    <scope>NUCLEOTIDE SEQUENCE [LARGE SCALE GENOMIC DNA]</scope>
    <source>
        <strain evidence="8 9">CHIC02 1186E3-8</strain>
    </source>
</reference>
<evidence type="ECO:0000256" key="1">
    <source>
        <dbReference type="ARBA" id="ARBA00010528"/>
    </source>
</evidence>
<dbReference type="Proteomes" id="UP001220478">
    <property type="component" value="Chromosome"/>
</dbReference>
<comment type="function">
    <text evidence="6">One of the primary rRNA binding proteins, this protein initially binds near the 5'-end of the 23S rRNA. It is important during the early stages of 50S assembly. It makes multiple contacts with different domains of the 23S rRNA in the assembled 50S subunit and ribosome.</text>
</comment>
<dbReference type="Pfam" id="PF00573">
    <property type="entry name" value="Ribosomal_L4"/>
    <property type="match status" value="1"/>
</dbReference>
<dbReference type="InterPro" id="IPR023574">
    <property type="entry name" value="Ribosomal_uL4_dom_sf"/>
</dbReference>
<feature type="compositionally biased region" description="Polar residues" evidence="7">
    <location>
        <begin position="40"/>
        <end position="52"/>
    </location>
</feature>
<comment type="subunit">
    <text evidence="2 6">Part of the 50S ribosomal subunit.</text>
</comment>
<feature type="region of interest" description="Disordered" evidence="7">
    <location>
        <begin position="40"/>
        <end position="73"/>
    </location>
</feature>
<accession>A0ABY8C5I3</accession>
<dbReference type="InterPro" id="IPR013005">
    <property type="entry name" value="Ribosomal_uL4-like"/>
</dbReference>
<keyword evidence="3 6" id="KW-0689">Ribosomal protein</keyword>
<name>A0ABY8C5I3_9FIRM</name>
<comment type="function">
    <text evidence="6">Forms part of the polypeptide exit tunnel.</text>
</comment>
<keyword evidence="6" id="KW-0694">RNA-binding</keyword>
<keyword evidence="6" id="KW-0699">rRNA-binding</keyword>
<evidence type="ECO:0000256" key="3">
    <source>
        <dbReference type="ARBA" id="ARBA00022980"/>
    </source>
</evidence>
<dbReference type="EMBL" id="CP118868">
    <property type="protein sequence ID" value="WEG35842.1"/>
    <property type="molecule type" value="Genomic_DNA"/>
</dbReference>
<gene>
    <name evidence="6 8" type="primary">rplD</name>
    <name evidence="8" type="ORF">PYS61_01360</name>
</gene>
<evidence type="ECO:0000256" key="2">
    <source>
        <dbReference type="ARBA" id="ARBA00011838"/>
    </source>
</evidence>
<dbReference type="NCBIfam" id="TIGR03953">
    <property type="entry name" value="rplD_bact"/>
    <property type="match status" value="1"/>
</dbReference>
<evidence type="ECO:0000256" key="6">
    <source>
        <dbReference type="HAMAP-Rule" id="MF_01328"/>
    </source>
</evidence>
<dbReference type="Gene3D" id="3.40.1370.10">
    <property type="match status" value="1"/>
</dbReference>
<organism evidence="8 9">
    <name type="scientific">Amygdalobacter indicium</name>
    <dbReference type="NCBI Taxonomy" id="3029272"/>
    <lineage>
        <taxon>Bacteria</taxon>
        <taxon>Bacillati</taxon>
        <taxon>Bacillota</taxon>
        <taxon>Clostridia</taxon>
        <taxon>Eubacteriales</taxon>
        <taxon>Oscillospiraceae</taxon>
        <taxon>Amygdalobacter</taxon>
    </lineage>
</organism>
<dbReference type="RefSeq" id="WP_315571918.1">
    <property type="nucleotide sequence ID" value="NZ_CP118868.1"/>
</dbReference>
<proteinExistence type="inferred from homology"/>
<keyword evidence="9" id="KW-1185">Reference proteome</keyword>
<evidence type="ECO:0000313" key="9">
    <source>
        <dbReference type="Proteomes" id="UP001220478"/>
    </source>
</evidence>
<evidence type="ECO:0000256" key="7">
    <source>
        <dbReference type="SAM" id="MobiDB-lite"/>
    </source>
</evidence>
<sequence>MAKLDVYNKLGEVVGQIELSDAVFAIEPNESVLHQVVKQQLANKRQGTSSTRTRSEVRGGGRKPWRQKGTGRARQGSIRAAQWVGGGIIFGPKPRDYSFTVPKKQRRLALKSAFSSKLTASNIKVVEDLQLPEIKTKSFLAVLKALKLDQTSSLIVEAGDNKNLQYSARNLPQVATTRVNTLNVYDVLSKDVLVLTKEAALKIQEVYA</sequence>
<evidence type="ECO:0000313" key="8">
    <source>
        <dbReference type="EMBL" id="WEG35842.1"/>
    </source>
</evidence>
<dbReference type="HAMAP" id="MF_01328_B">
    <property type="entry name" value="Ribosomal_uL4_B"/>
    <property type="match status" value="1"/>
</dbReference>
<keyword evidence="4 6" id="KW-0687">Ribonucleoprotein</keyword>
<evidence type="ECO:0000256" key="5">
    <source>
        <dbReference type="ARBA" id="ARBA00035244"/>
    </source>
</evidence>
<evidence type="ECO:0000256" key="4">
    <source>
        <dbReference type="ARBA" id="ARBA00023274"/>
    </source>
</evidence>
<dbReference type="SUPFAM" id="SSF52166">
    <property type="entry name" value="Ribosomal protein L4"/>
    <property type="match status" value="1"/>
</dbReference>
<protein>
    <recommendedName>
        <fullName evidence="5 6">Large ribosomal subunit protein uL4</fullName>
    </recommendedName>
</protein>
<comment type="similarity">
    <text evidence="1 6">Belongs to the universal ribosomal protein uL4 family.</text>
</comment>
<dbReference type="GO" id="GO:0005840">
    <property type="term" value="C:ribosome"/>
    <property type="evidence" value="ECO:0007669"/>
    <property type="project" value="UniProtKB-KW"/>
</dbReference>
<feature type="compositionally biased region" description="Basic residues" evidence="7">
    <location>
        <begin position="60"/>
        <end position="71"/>
    </location>
</feature>